<dbReference type="InterPro" id="IPR021109">
    <property type="entry name" value="Peptidase_aspartic_dom_sf"/>
</dbReference>
<dbReference type="NCBIfam" id="TIGR02281">
    <property type="entry name" value="clan_AA_DTGA"/>
    <property type="match status" value="1"/>
</dbReference>
<name>A0ABW3X0A5_9HYPH</name>
<dbReference type="GO" id="GO:0008233">
    <property type="term" value="F:peptidase activity"/>
    <property type="evidence" value="ECO:0007669"/>
    <property type="project" value="UniProtKB-KW"/>
</dbReference>
<dbReference type="SUPFAM" id="SSF50630">
    <property type="entry name" value="Acid proteases"/>
    <property type="match status" value="1"/>
</dbReference>
<dbReference type="EMBL" id="JBHTND010000014">
    <property type="protein sequence ID" value="MFD1302299.1"/>
    <property type="molecule type" value="Genomic_DNA"/>
</dbReference>
<accession>A0ABW3X0A5</accession>
<reference evidence="3" key="1">
    <citation type="journal article" date="2019" name="Int. J. Syst. Evol. Microbiol.">
        <title>The Global Catalogue of Microorganisms (GCM) 10K type strain sequencing project: providing services to taxonomists for standard genome sequencing and annotation.</title>
        <authorList>
            <consortium name="The Broad Institute Genomics Platform"/>
            <consortium name="The Broad Institute Genome Sequencing Center for Infectious Disease"/>
            <person name="Wu L."/>
            <person name="Ma J."/>
        </authorList>
    </citation>
    <scope>NUCLEOTIDE SEQUENCE [LARGE SCALE GENOMIC DNA]</scope>
    <source>
        <strain evidence="3">CCUG 56108</strain>
    </source>
</reference>
<evidence type="ECO:0000313" key="2">
    <source>
        <dbReference type="EMBL" id="MFD1302299.1"/>
    </source>
</evidence>
<dbReference type="Gene3D" id="2.40.70.10">
    <property type="entry name" value="Acid Proteases"/>
    <property type="match status" value="1"/>
</dbReference>
<dbReference type="Pfam" id="PF13975">
    <property type="entry name" value="gag-asp_proteas"/>
    <property type="match status" value="1"/>
</dbReference>
<dbReference type="InterPro" id="IPR034122">
    <property type="entry name" value="Retropepsin-like_bacterial"/>
</dbReference>
<protein>
    <submittedName>
        <fullName evidence="2">TIGR02281 family clan AA aspartic protease</fullName>
    </submittedName>
</protein>
<keyword evidence="1" id="KW-0472">Membrane</keyword>
<dbReference type="InterPro" id="IPR011969">
    <property type="entry name" value="Clan_AA_Asp_peptidase_C"/>
</dbReference>
<dbReference type="Proteomes" id="UP001597176">
    <property type="component" value="Unassembled WGS sequence"/>
</dbReference>
<gene>
    <name evidence="2" type="ORF">ACFQ4G_12035</name>
</gene>
<dbReference type="CDD" id="cd05483">
    <property type="entry name" value="retropepsin_like_bacteria"/>
    <property type="match status" value="1"/>
</dbReference>
<keyword evidence="3" id="KW-1185">Reference proteome</keyword>
<dbReference type="GO" id="GO:0006508">
    <property type="term" value="P:proteolysis"/>
    <property type="evidence" value="ECO:0007669"/>
    <property type="project" value="UniProtKB-KW"/>
</dbReference>
<evidence type="ECO:0000256" key="1">
    <source>
        <dbReference type="SAM" id="Phobius"/>
    </source>
</evidence>
<keyword evidence="2" id="KW-0645">Protease</keyword>
<keyword evidence="2" id="KW-0378">Hydrolase</keyword>
<evidence type="ECO:0000313" key="3">
    <source>
        <dbReference type="Proteomes" id="UP001597176"/>
    </source>
</evidence>
<feature type="transmembrane region" description="Helical" evidence="1">
    <location>
        <begin position="35"/>
        <end position="52"/>
    </location>
</feature>
<sequence length="230" mass="24323">MIYAALAVLLGIFGFLVLSDGSNTLMGLEKDELARLAFSGTLLTLLIAGFWHRFRDGMGENLKALMIWALLAVALVAGYAYKEEAGEMGNRIVGTLRPGSAVTAGDGTVTITRRADGAFSVRAEVNGRMQVFQFDTGASSVVLTAENAAAIGISPAESDYGIRVSTANGVAMAAPVYLDSLTVGSITERRVSALVSRRGALSGNLLGMTFLDRLASYEVRGDRLVLRPAR</sequence>
<feature type="transmembrane region" description="Helical" evidence="1">
    <location>
        <begin position="64"/>
        <end position="81"/>
    </location>
</feature>
<keyword evidence="1" id="KW-1133">Transmembrane helix</keyword>
<keyword evidence="1" id="KW-0812">Transmembrane</keyword>
<comment type="caution">
    <text evidence="2">The sequence shown here is derived from an EMBL/GenBank/DDBJ whole genome shotgun (WGS) entry which is preliminary data.</text>
</comment>
<organism evidence="2 3">
    <name type="scientific">Methylobacterium marchantiae</name>
    <dbReference type="NCBI Taxonomy" id="600331"/>
    <lineage>
        <taxon>Bacteria</taxon>
        <taxon>Pseudomonadati</taxon>
        <taxon>Pseudomonadota</taxon>
        <taxon>Alphaproteobacteria</taxon>
        <taxon>Hyphomicrobiales</taxon>
        <taxon>Methylobacteriaceae</taxon>
        <taxon>Methylobacterium</taxon>
    </lineage>
</organism>
<dbReference type="RefSeq" id="WP_238206471.1">
    <property type="nucleotide sequence ID" value="NZ_JBHTND010000014.1"/>
</dbReference>
<proteinExistence type="predicted"/>